<evidence type="ECO:0000259" key="9">
    <source>
        <dbReference type="PROSITE" id="PS50059"/>
    </source>
</evidence>
<dbReference type="OMA" id="LWNCEPE"/>
<dbReference type="SMART" id="SM00028">
    <property type="entry name" value="TPR"/>
    <property type="match status" value="3"/>
</dbReference>
<dbReference type="PANTHER" id="PTHR46512:SF9">
    <property type="entry name" value="PEPTIDYLPROLYL ISOMERASE"/>
    <property type="match status" value="1"/>
</dbReference>
<keyword evidence="3" id="KW-0677">Repeat</keyword>
<evidence type="ECO:0000256" key="1">
    <source>
        <dbReference type="ARBA" id="ARBA00000971"/>
    </source>
</evidence>
<feature type="domain" description="PPIase FKBP-type" evidence="9">
    <location>
        <begin position="62"/>
        <end position="149"/>
    </location>
</feature>
<dbReference type="PROSITE" id="PS50005">
    <property type="entry name" value="TPR"/>
    <property type="match status" value="1"/>
</dbReference>
<evidence type="ECO:0000256" key="3">
    <source>
        <dbReference type="ARBA" id="ARBA00022737"/>
    </source>
</evidence>
<accession>L7FKR4</accession>
<evidence type="ECO:0000313" key="11">
    <source>
        <dbReference type="Proteomes" id="UP000014680"/>
    </source>
</evidence>
<name>L7FKR4_ENTIV</name>
<dbReference type="SUPFAM" id="SSF48452">
    <property type="entry name" value="TPR-like"/>
    <property type="match status" value="1"/>
</dbReference>
<gene>
    <name evidence="10" type="ORF">EIN_284800</name>
</gene>
<dbReference type="EC" id="5.2.1.8" evidence="2 7"/>
<dbReference type="Gene3D" id="1.25.40.10">
    <property type="entry name" value="Tetratricopeptide repeat domain"/>
    <property type="match status" value="1"/>
</dbReference>
<dbReference type="EMBL" id="KB207106">
    <property type="protein sequence ID" value="ELP84894.1"/>
    <property type="molecule type" value="Genomic_DNA"/>
</dbReference>
<dbReference type="InterPro" id="IPR001179">
    <property type="entry name" value="PPIase_FKBP_dom"/>
</dbReference>
<dbReference type="KEGG" id="eiv:EIN_284800"/>
<evidence type="ECO:0000313" key="10">
    <source>
        <dbReference type="EMBL" id="ELP84894.1"/>
    </source>
</evidence>
<dbReference type="PANTHER" id="PTHR46512">
    <property type="entry name" value="PEPTIDYLPROLYL ISOMERASE"/>
    <property type="match status" value="1"/>
</dbReference>
<dbReference type="InterPro" id="IPR046357">
    <property type="entry name" value="PPIase_dom_sf"/>
</dbReference>
<dbReference type="Pfam" id="PF00254">
    <property type="entry name" value="FKBP_C"/>
    <property type="match status" value="1"/>
</dbReference>
<dbReference type="Proteomes" id="UP000014680">
    <property type="component" value="Unassembled WGS sequence"/>
</dbReference>
<dbReference type="OrthoDB" id="1902587at2759"/>
<dbReference type="PROSITE" id="PS50059">
    <property type="entry name" value="FKBP_PPIASE"/>
    <property type="match status" value="1"/>
</dbReference>
<dbReference type="RefSeq" id="XP_004184240.1">
    <property type="nucleotide sequence ID" value="XM_004184192.1"/>
</dbReference>
<evidence type="ECO:0000256" key="6">
    <source>
        <dbReference type="ARBA" id="ARBA00023235"/>
    </source>
</evidence>
<dbReference type="Gene3D" id="3.10.50.40">
    <property type="match status" value="1"/>
</dbReference>
<reference evidence="10 11" key="1">
    <citation type="submission" date="2012-10" db="EMBL/GenBank/DDBJ databases">
        <authorList>
            <person name="Zafar N."/>
            <person name="Inman J."/>
            <person name="Hall N."/>
            <person name="Lorenzi H."/>
            <person name="Caler E."/>
        </authorList>
    </citation>
    <scope>NUCLEOTIDE SEQUENCE [LARGE SCALE GENOMIC DNA]</scope>
    <source>
        <strain evidence="10 11">IP1</strain>
    </source>
</reference>
<evidence type="ECO:0000256" key="8">
    <source>
        <dbReference type="PROSITE-ProRule" id="PRU00339"/>
    </source>
</evidence>
<dbReference type="InterPro" id="IPR011990">
    <property type="entry name" value="TPR-like_helical_dom_sf"/>
</dbReference>
<dbReference type="SUPFAM" id="SSF54534">
    <property type="entry name" value="FKBP-like"/>
    <property type="match status" value="1"/>
</dbReference>
<keyword evidence="5 7" id="KW-0697">Rotamase</keyword>
<dbReference type="InterPro" id="IPR019734">
    <property type="entry name" value="TPR_rpt"/>
</dbReference>
<keyword evidence="6 7" id="KW-0413">Isomerase</keyword>
<comment type="catalytic activity">
    <reaction evidence="1 7">
        <text>[protein]-peptidylproline (omega=180) = [protein]-peptidylproline (omega=0)</text>
        <dbReference type="Rhea" id="RHEA:16237"/>
        <dbReference type="Rhea" id="RHEA-COMP:10747"/>
        <dbReference type="Rhea" id="RHEA-COMP:10748"/>
        <dbReference type="ChEBI" id="CHEBI:83833"/>
        <dbReference type="ChEBI" id="CHEBI:83834"/>
        <dbReference type="EC" id="5.2.1.8"/>
    </reaction>
</comment>
<evidence type="ECO:0000256" key="7">
    <source>
        <dbReference type="PROSITE-ProRule" id="PRU00277"/>
    </source>
</evidence>
<protein>
    <recommendedName>
        <fullName evidence="2 7">peptidylprolyl isomerase</fullName>
        <ecNumber evidence="2 7">5.2.1.8</ecNumber>
    </recommendedName>
</protein>
<proteinExistence type="predicted"/>
<feature type="repeat" description="TPR" evidence="8">
    <location>
        <begin position="249"/>
        <end position="282"/>
    </location>
</feature>
<dbReference type="GO" id="GO:0003755">
    <property type="term" value="F:peptidyl-prolyl cis-trans isomerase activity"/>
    <property type="evidence" value="ECO:0007669"/>
    <property type="project" value="UniProtKB-KW"/>
</dbReference>
<evidence type="ECO:0000256" key="2">
    <source>
        <dbReference type="ARBA" id="ARBA00013194"/>
    </source>
</evidence>
<keyword evidence="4 8" id="KW-0802">TPR repeat</keyword>
<evidence type="ECO:0000256" key="5">
    <source>
        <dbReference type="ARBA" id="ARBA00023110"/>
    </source>
</evidence>
<organism evidence="10 11">
    <name type="scientific">Entamoeba invadens IP1</name>
    <dbReference type="NCBI Taxonomy" id="370355"/>
    <lineage>
        <taxon>Eukaryota</taxon>
        <taxon>Amoebozoa</taxon>
        <taxon>Evosea</taxon>
        <taxon>Archamoebae</taxon>
        <taxon>Mastigamoebida</taxon>
        <taxon>Entamoebidae</taxon>
        <taxon>Entamoeba</taxon>
    </lineage>
</organism>
<sequence>MSSHHHECCQCEGSDTSSSQEAEECECSCCHGHRNDVPEKKMVPPPMRYIKKGSGTVVGNDDSEVTINYSMKFSNIVVETKMNYTFTIGADIDQIICEGLEHMVEYMHEGDICVSEVMPEFAFGATGDATRNIPPNAMVVFEVELVSLRKFPTMFDIVSEEIYPFALKKKEEGNAFLKQQKVTRAVRAYQCGLEYLEEDYRIPRSVGNDVFTLRHILHTNLCVTYLKLQKYKLVVVHASIVIKEDQTNWKALLRRGTAYYYLDKMGKAKEDLESTLDYYPDSKDAENLLRAVRKKIAEDLMRQKNLCKKMF</sequence>
<keyword evidence="11" id="KW-1185">Reference proteome</keyword>
<dbReference type="VEuPathDB" id="AmoebaDB:EIN_284800"/>
<dbReference type="AlphaFoldDB" id="L7FKR4"/>
<dbReference type="InterPro" id="IPR050754">
    <property type="entry name" value="FKBP4/5/8-like"/>
</dbReference>
<dbReference type="GeneID" id="14883811"/>
<evidence type="ECO:0000256" key="4">
    <source>
        <dbReference type="ARBA" id="ARBA00022803"/>
    </source>
</evidence>